<feature type="region of interest" description="Disordered" evidence="8">
    <location>
        <begin position="19"/>
        <end position="39"/>
    </location>
</feature>
<dbReference type="GO" id="GO:0003677">
    <property type="term" value="F:DNA binding"/>
    <property type="evidence" value="ECO:0007669"/>
    <property type="project" value="UniProtKB-UniRule"/>
</dbReference>
<evidence type="ECO:0000256" key="1">
    <source>
        <dbReference type="ARBA" id="ARBA00004123"/>
    </source>
</evidence>
<evidence type="ECO:0000256" key="2">
    <source>
        <dbReference type="ARBA" id="ARBA00023015"/>
    </source>
</evidence>
<dbReference type="PROSITE" id="PS51351">
    <property type="entry name" value="TFIIE_BETA_C"/>
    <property type="match status" value="1"/>
</dbReference>
<dbReference type="InterPro" id="IPR003166">
    <property type="entry name" value="TFIIE_bsu_DNA-bd"/>
</dbReference>
<dbReference type="InterPro" id="IPR040501">
    <property type="entry name" value="TFA2_Winged_2"/>
</dbReference>
<evidence type="ECO:0000256" key="4">
    <source>
        <dbReference type="ARBA" id="ARBA00023163"/>
    </source>
</evidence>
<sequence length="281" mass="32286">MALQEQLDRFKKQQARAQETLSKTAVRAAPSKIARPQTFSPQVAQRNEIPLSQRLSFSDDKEKLQQIANVRKAPVGAQIKRVIDVLFERRQALTPQEIEEICFVDVENNKDVFDSLKNNVKVHFDGQRFSYKSKHDLKNKQDLLVLIRKVPEGIPTGDLKDSYPAVLKDLQELKASGQVWLIMNNDSQQDIVYPNDPKIQIKVDDDVKQLIRNIETPREFVDVERELQKAGMKPATNTARRKAIASVQGFQPKKPKAKKQRNITKRTKLTNVHMPELFQNI</sequence>
<comment type="function">
    <text evidence="6 7">Recruits TFIIH to the initiation complex and stimulates the RNA polymerase II C-terminal domain kinase and DNA-dependent ATPase activities of TFIIH. Both TFIIH and TFIIE are required for promoter clearance by RNA polymerase.</text>
</comment>
<evidence type="ECO:0000256" key="6">
    <source>
        <dbReference type="ARBA" id="ARBA00025581"/>
    </source>
</evidence>
<reference evidence="10" key="1">
    <citation type="submission" date="2021-08" db="EMBL/GenBank/DDBJ databases">
        <title>WGS assembly of Ceratopteris richardii.</title>
        <authorList>
            <person name="Marchant D.B."/>
            <person name="Chen G."/>
            <person name="Jenkins J."/>
            <person name="Shu S."/>
            <person name="Leebens-Mack J."/>
            <person name="Grimwood J."/>
            <person name="Schmutz J."/>
            <person name="Soltis P."/>
            <person name="Soltis D."/>
            <person name="Chen Z.-H."/>
        </authorList>
    </citation>
    <scope>NUCLEOTIDE SEQUENCE</scope>
    <source>
        <strain evidence="10">Whitten #5841</strain>
        <tissue evidence="10">Leaf</tissue>
    </source>
</reference>
<proteinExistence type="inferred from homology"/>
<keyword evidence="4 7" id="KW-0804">Transcription</keyword>
<comment type="subunit">
    <text evidence="7">Tetramer of two alpha and two beta chains.</text>
</comment>
<dbReference type="OrthoDB" id="3907302at2759"/>
<organism evidence="10 11">
    <name type="scientific">Ceratopteris richardii</name>
    <name type="common">Triangle waterfern</name>
    <dbReference type="NCBI Taxonomy" id="49495"/>
    <lineage>
        <taxon>Eukaryota</taxon>
        <taxon>Viridiplantae</taxon>
        <taxon>Streptophyta</taxon>
        <taxon>Embryophyta</taxon>
        <taxon>Tracheophyta</taxon>
        <taxon>Polypodiopsida</taxon>
        <taxon>Polypodiidae</taxon>
        <taxon>Polypodiales</taxon>
        <taxon>Pteridineae</taxon>
        <taxon>Pteridaceae</taxon>
        <taxon>Parkerioideae</taxon>
        <taxon>Ceratopteris</taxon>
    </lineage>
</organism>
<dbReference type="OMA" id="QQEKCQA"/>
<name>A0A8T2VK25_CERRI</name>
<comment type="subcellular location">
    <subcellularLocation>
        <location evidence="1 7">Nucleus</location>
    </subcellularLocation>
</comment>
<evidence type="ECO:0000256" key="5">
    <source>
        <dbReference type="ARBA" id="ARBA00023242"/>
    </source>
</evidence>
<evidence type="ECO:0000256" key="8">
    <source>
        <dbReference type="SAM" id="MobiDB-lite"/>
    </source>
</evidence>
<keyword evidence="11" id="KW-1185">Reference proteome</keyword>
<dbReference type="PANTHER" id="PTHR12716">
    <property type="entry name" value="TRANSCRIPTION INITIATION FACTOR IIE, BETA SUBUNIT"/>
    <property type="match status" value="1"/>
</dbReference>
<comment type="caution">
    <text evidence="10">The sequence shown here is derived from an EMBL/GenBank/DDBJ whole genome shotgun (WGS) entry which is preliminary data.</text>
</comment>
<dbReference type="GO" id="GO:0005673">
    <property type="term" value="C:transcription factor TFIIE complex"/>
    <property type="evidence" value="ECO:0007669"/>
    <property type="project" value="UniProtKB-UniRule"/>
</dbReference>
<evidence type="ECO:0000259" key="9">
    <source>
        <dbReference type="PROSITE" id="PS51351"/>
    </source>
</evidence>
<dbReference type="Pfam" id="PF18121">
    <property type="entry name" value="TFA2_Winged_2"/>
    <property type="match status" value="1"/>
</dbReference>
<evidence type="ECO:0000256" key="7">
    <source>
        <dbReference type="PIRNR" id="PIRNR016398"/>
    </source>
</evidence>
<dbReference type="GO" id="GO:0006367">
    <property type="term" value="P:transcription initiation at RNA polymerase II promoter"/>
    <property type="evidence" value="ECO:0007669"/>
    <property type="project" value="UniProtKB-UniRule"/>
</dbReference>
<dbReference type="GO" id="GO:0001097">
    <property type="term" value="F:TFIIH-class transcription factor complex binding"/>
    <property type="evidence" value="ECO:0007669"/>
    <property type="project" value="TreeGrafter"/>
</dbReference>
<evidence type="ECO:0000256" key="3">
    <source>
        <dbReference type="ARBA" id="ARBA00023125"/>
    </source>
</evidence>
<dbReference type="Proteomes" id="UP000825935">
    <property type="component" value="Chromosome 1"/>
</dbReference>
<feature type="domain" description="TFIIE beta" evidence="9">
    <location>
        <begin position="63"/>
        <end position="138"/>
    </location>
</feature>
<dbReference type="PIRSF" id="PIRSF016398">
    <property type="entry name" value="TFIIE-beta"/>
    <property type="match status" value="1"/>
</dbReference>
<dbReference type="PANTHER" id="PTHR12716:SF8">
    <property type="entry name" value="TRANSCRIPTION INITIATION FACTOR IIE SUBUNIT BETA"/>
    <property type="match status" value="1"/>
</dbReference>
<evidence type="ECO:0000313" key="11">
    <source>
        <dbReference type="Proteomes" id="UP000825935"/>
    </source>
</evidence>
<keyword evidence="2 7" id="KW-0805">Transcription regulation</keyword>
<comment type="similarity">
    <text evidence="7">Belongs to the TFIIE beta subunit family.</text>
</comment>
<dbReference type="AlphaFoldDB" id="A0A8T2VK25"/>
<accession>A0A8T2VK25</accession>
<evidence type="ECO:0000313" key="10">
    <source>
        <dbReference type="EMBL" id="KAH7445915.1"/>
    </source>
</evidence>
<gene>
    <name evidence="10" type="ORF">KP509_01G028400</name>
</gene>
<keyword evidence="3 7" id="KW-0238">DNA-binding</keyword>
<dbReference type="InterPro" id="IPR016656">
    <property type="entry name" value="TFIIE-bsu"/>
</dbReference>
<protein>
    <recommendedName>
        <fullName evidence="7">Transcription initiation factor IIE subunit beta</fullName>
    </recommendedName>
</protein>
<keyword evidence="5 7" id="KW-0539">Nucleus</keyword>
<dbReference type="EMBL" id="CM035406">
    <property type="protein sequence ID" value="KAH7445915.1"/>
    <property type="molecule type" value="Genomic_DNA"/>
</dbReference>